<feature type="region of interest" description="Disordered" evidence="1">
    <location>
        <begin position="670"/>
        <end position="692"/>
    </location>
</feature>
<feature type="compositionally biased region" description="Low complexity" evidence="1">
    <location>
        <begin position="327"/>
        <end position="339"/>
    </location>
</feature>
<reference evidence="3" key="1">
    <citation type="submission" date="2022-08" db="EMBL/GenBank/DDBJ databases">
        <authorList>
            <consortium name="DOE Joint Genome Institute"/>
            <person name="Min B."/>
            <person name="Riley R."/>
            <person name="Sierra-Patev S."/>
            <person name="Naranjo-Ortiz M."/>
            <person name="Looney B."/>
            <person name="Konkel Z."/>
            <person name="Slot J.C."/>
            <person name="Sakamoto Y."/>
            <person name="Steenwyk J.L."/>
            <person name="Rokas A."/>
            <person name="Carro J."/>
            <person name="Camarero S."/>
            <person name="Ferreira P."/>
            <person name="Molpeceres G."/>
            <person name="Ruiz-Duenas F.J."/>
            <person name="Serrano A."/>
            <person name="Henrissat B."/>
            <person name="Drula E."/>
            <person name="Hughes K.W."/>
            <person name="Mata J.L."/>
            <person name="Ishikawa N.K."/>
            <person name="Vargas-Isla R."/>
            <person name="Ushijima S."/>
            <person name="Smith C.A."/>
            <person name="Ahrendt S."/>
            <person name="Andreopoulos W."/>
            <person name="He G."/>
            <person name="Labutti K."/>
            <person name="Lipzen A."/>
            <person name="Ng V."/>
            <person name="Sandor L."/>
            <person name="Barry K."/>
            <person name="Martinez A.T."/>
            <person name="Xiao Y."/>
            <person name="Gibbons J.G."/>
            <person name="Terashima K."/>
            <person name="Hibbett D.S."/>
            <person name="Grigoriev I.V."/>
        </authorList>
    </citation>
    <scope>NUCLEOTIDE SEQUENCE</scope>
    <source>
        <strain evidence="3">TFB9207</strain>
    </source>
</reference>
<feature type="compositionally biased region" description="Polar residues" evidence="1">
    <location>
        <begin position="409"/>
        <end position="421"/>
    </location>
</feature>
<comment type="caution">
    <text evidence="3">The sequence shown here is derived from an EMBL/GenBank/DDBJ whole genome shotgun (WGS) entry which is preliminary data.</text>
</comment>
<dbReference type="Proteomes" id="UP001163846">
    <property type="component" value="Unassembled WGS sequence"/>
</dbReference>
<feature type="compositionally biased region" description="Polar residues" evidence="1">
    <location>
        <begin position="552"/>
        <end position="582"/>
    </location>
</feature>
<feature type="compositionally biased region" description="Polar residues" evidence="1">
    <location>
        <begin position="1031"/>
        <end position="1047"/>
    </location>
</feature>
<feature type="region of interest" description="Disordered" evidence="1">
    <location>
        <begin position="1"/>
        <end position="22"/>
    </location>
</feature>
<gene>
    <name evidence="3" type="ORF">F5878DRAFT_431871</name>
</gene>
<feature type="region of interest" description="Disordered" evidence="1">
    <location>
        <begin position="409"/>
        <end position="446"/>
    </location>
</feature>
<dbReference type="EMBL" id="MU806811">
    <property type="protein sequence ID" value="KAJ3832937.1"/>
    <property type="molecule type" value="Genomic_DNA"/>
</dbReference>
<protein>
    <submittedName>
        <fullName evidence="3">Uncharacterized protein</fullName>
    </submittedName>
</protein>
<feature type="compositionally biased region" description="Pro residues" evidence="1">
    <location>
        <begin position="537"/>
        <end position="547"/>
    </location>
</feature>
<feature type="region of interest" description="Disordered" evidence="1">
    <location>
        <begin position="534"/>
        <end position="645"/>
    </location>
</feature>
<feature type="compositionally biased region" description="Polar residues" evidence="1">
    <location>
        <begin position="875"/>
        <end position="885"/>
    </location>
</feature>
<feature type="compositionally biased region" description="Basic and acidic residues" evidence="1">
    <location>
        <begin position="343"/>
        <end position="355"/>
    </location>
</feature>
<accession>A0AA38UBT7</accession>
<feature type="region of interest" description="Disordered" evidence="1">
    <location>
        <begin position="704"/>
        <end position="761"/>
    </location>
</feature>
<keyword evidence="2" id="KW-0472">Membrane</keyword>
<dbReference type="CDD" id="cd12087">
    <property type="entry name" value="TM_EGFR-like"/>
    <property type="match status" value="1"/>
</dbReference>
<feature type="compositionally biased region" description="Low complexity" evidence="1">
    <location>
        <begin position="1012"/>
        <end position="1030"/>
    </location>
</feature>
<feature type="compositionally biased region" description="Basic and acidic residues" evidence="1">
    <location>
        <begin position="583"/>
        <end position="595"/>
    </location>
</feature>
<feature type="compositionally biased region" description="Low complexity" evidence="1">
    <location>
        <begin position="8"/>
        <end position="22"/>
    </location>
</feature>
<keyword evidence="2" id="KW-0812">Transmembrane</keyword>
<feature type="compositionally biased region" description="Pro residues" evidence="1">
    <location>
        <begin position="949"/>
        <end position="963"/>
    </location>
</feature>
<sequence length="1047" mass="112007">MPSQTTFQQTGSAASGSGQSNSNTSALTGAVIGGSVAIAVILLCLFVYRRRKRKAAKLLRFHLSNHDEQSEEDPERRVSALESSVTHDATVLSANSRSAERLLQPAASVDLAPHPRSIVPISPTSSRPTLPPLITKELPAIPPPDDGSQSAVKYTRNIFSAVSLKRFTTSALKSVPISGSTESATSSFFPKPIHDEDRGILTVSRQQSLRDASTPKRMSAGVSDPTNFARTGTYPGASNTGKETQEPRLFPVRPIRPALVGTSENVQPPVTIDVTRKKHQFGLSVSPQSNAGLESPTQTAPAEFHTNKGTTLKPLKIIPETNTKNGSVVSEENNSSPNRSVKRLSEGKIRVEKEKQRRRRPKTPVTPHGPRPRPLPSPPTPLPRSAFNAPLSSASSTIATHATYATSVTETMTSEQSGTTASPLSPSRSTTGRRRRPLPPTSPEARKSLLLGSHILVPLKGVHHGLGAVSVHSRAREISALIHAQTELLKEEEQHDLEQNLTKSQQAIFSSPLHAKNESKHLKQDEAATKSNVLVLPSPPSVDPIPPITVSDSTSHRPTLRSRSGQPEYSLSLPSTLPSHFMNSREPENDVEHHSPNSTSSRGPLPPTPPVPLSAHSAPDADSGNRSPRRLPPRPQRLQLENSRTETRKEILELVSDAQYLTVPVDLNLAPPPYSGRRAEPSKVPPGKPTERLPAQGAVQLAEPVSEEAARKAGSFAVLSSTEPRRPPQNIPVTPSEWRTSSAAQSSITSGSIGRGPLLTQEVQHHDDTAADMLFELLDDAASASMSSPDSPPAAQQHLMPTKLGLNSSVYPPARRPSTKTHNKAYSELQDYPAAAQSSSVMRNSRVPLMPASTASASGSSTATRPLSIPKKTDSTLSVSSLTRRPSNKTHNKASSEPQNYSAAVQSSSSTQPQPVREAVTRIPRIPPIPEHAAVNTTPSKLSLSYGPPSIPPHPITSPPQPPSGLSTTVPASSMPLNPESRMIRSKLWNAKGVNSRNIVSSIGRGPVQVGTTTSPSISTQSLSRSRSNSAPNLPKSQTTQTIYPPA</sequence>
<feature type="transmembrane region" description="Helical" evidence="2">
    <location>
        <begin position="26"/>
        <end position="48"/>
    </location>
</feature>
<evidence type="ECO:0000313" key="4">
    <source>
        <dbReference type="Proteomes" id="UP001163846"/>
    </source>
</evidence>
<dbReference type="AlphaFoldDB" id="A0AA38UBT7"/>
<name>A0AA38UBT7_9AGAR</name>
<evidence type="ECO:0000256" key="2">
    <source>
        <dbReference type="SAM" id="Phobius"/>
    </source>
</evidence>
<feature type="compositionally biased region" description="Polar residues" evidence="1">
    <location>
        <begin position="224"/>
        <end position="242"/>
    </location>
</feature>
<keyword evidence="2" id="KW-1133">Transmembrane helix</keyword>
<organism evidence="3 4">
    <name type="scientific">Lentinula raphanica</name>
    <dbReference type="NCBI Taxonomy" id="153919"/>
    <lineage>
        <taxon>Eukaryota</taxon>
        <taxon>Fungi</taxon>
        <taxon>Dikarya</taxon>
        <taxon>Basidiomycota</taxon>
        <taxon>Agaricomycotina</taxon>
        <taxon>Agaricomycetes</taxon>
        <taxon>Agaricomycetidae</taxon>
        <taxon>Agaricales</taxon>
        <taxon>Marasmiineae</taxon>
        <taxon>Omphalotaceae</taxon>
        <taxon>Lentinula</taxon>
    </lineage>
</organism>
<feature type="region of interest" description="Disordered" evidence="1">
    <location>
        <begin position="206"/>
        <end position="245"/>
    </location>
</feature>
<evidence type="ECO:0000313" key="3">
    <source>
        <dbReference type="EMBL" id="KAJ3832937.1"/>
    </source>
</evidence>
<feature type="region of interest" description="Disordered" evidence="1">
    <location>
        <begin position="285"/>
        <end position="389"/>
    </location>
</feature>
<feature type="compositionally biased region" description="Polar residues" evidence="1">
    <location>
        <begin position="965"/>
        <end position="976"/>
    </location>
</feature>
<feature type="compositionally biased region" description="Polar residues" evidence="1">
    <location>
        <begin position="285"/>
        <end position="300"/>
    </location>
</feature>
<keyword evidence="4" id="KW-1185">Reference proteome</keyword>
<proteinExistence type="predicted"/>
<feature type="compositionally biased region" description="Low complexity" evidence="1">
    <location>
        <begin position="852"/>
        <end position="864"/>
    </location>
</feature>
<feature type="compositionally biased region" description="Low complexity" evidence="1">
    <location>
        <begin position="740"/>
        <end position="752"/>
    </location>
</feature>
<feature type="region of interest" description="Disordered" evidence="1">
    <location>
        <begin position="1001"/>
        <end position="1047"/>
    </location>
</feature>
<feature type="compositionally biased region" description="Low complexity" evidence="1">
    <location>
        <begin position="782"/>
        <end position="795"/>
    </location>
</feature>
<evidence type="ECO:0000256" key="1">
    <source>
        <dbReference type="SAM" id="MobiDB-lite"/>
    </source>
</evidence>
<feature type="compositionally biased region" description="Pro residues" evidence="1">
    <location>
        <begin position="367"/>
        <end position="382"/>
    </location>
</feature>
<feature type="region of interest" description="Disordered" evidence="1">
    <location>
        <begin position="782"/>
        <end position="978"/>
    </location>
</feature>
<feature type="compositionally biased region" description="Low complexity" evidence="1">
    <location>
        <begin position="902"/>
        <end position="916"/>
    </location>
</feature>